<accession>A0A0L6UK10</accession>
<evidence type="ECO:0000313" key="1">
    <source>
        <dbReference type="EMBL" id="KNZ48866.1"/>
    </source>
</evidence>
<proteinExistence type="predicted"/>
<name>A0A0L6UK10_9BASI</name>
<protein>
    <submittedName>
        <fullName evidence="1">Uncharacterized protein</fullName>
    </submittedName>
</protein>
<organism evidence="1 2">
    <name type="scientific">Puccinia sorghi</name>
    <dbReference type="NCBI Taxonomy" id="27349"/>
    <lineage>
        <taxon>Eukaryota</taxon>
        <taxon>Fungi</taxon>
        <taxon>Dikarya</taxon>
        <taxon>Basidiomycota</taxon>
        <taxon>Pucciniomycotina</taxon>
        <taxon>Pucciniomycetes</taxon>
        <taxon>Pucciniales</taxon>
        <taxon>Pucciniaceae</taxon>
        <taxon>Puccinia</taxon>
    </lineage>
</organism>
<keyword evidence="2" id="KW-1185">Reference proteome</keyword>
<evidence type="ECO:0000313" key="2">
    <source>
        <dbReference type="Proteomes" id="UP000037035"/>
    </source>
</evidence>
<dbReference type="AlphaFoldDB" id="A0A0L6UK10"/>
<dbReference type="STRING" id="27349.A0A0L6UK10"/>
<dbReference type="EMBL" id="LAVV01010564">
    <property type="protein sequence ID" value="KNZ48866.1"/>
    <property type="molecule type" value="Genomic_DNA"/>
</dbReference>
<reference evidence="1 2" key="1">
    <citation type="submission" date="2015-08" db="EMBL/GenBank/DDBJ databases">
        <title>Next Generation Sequencing and Analysis of the Genome of Puccinia sorghi L Schw, the Causal Agent of Maize Common Rust.</title>
        <authorList>
            <person name="Rochi L."/>
            <person name="Burguener G."/>
            <person name="Darino M."/>
            <person name="Turjanski A."/>
            <person name="Kreff E."/>
            <person name="Dieguez M.J."/>
            <person name="Sacco F."/>
        </authorList>
    </citation>
    <scope>NUCLEOTIDE SEQUENCE [LARGE SCALE GENOMIC DNA]</scope>
    <source>
        <strain evidence="1 2">RO10H11247</strain>
    </source>
</reference>
<dbReference type="Proteomes" id="UP000037035">
    <property type="component" value="Unassembled WGS sequence"/>
</dbReference>
<sequence length="223" mass="25284">MLQKIQTNGLIGKMEGTVMRRFCQVQRFVSQTSGWSLRKEVEQQAGQPKPSAQLVKVHPDVYAAMFEKLWFEYQALRNYKDGPHGDKANILSQYVTQEASVRCLGSLYISKSKQNWMVVYHKGGQTHYGIVTHTYGLPDFGGRILVGQKMVVMGTVGDSWVATLHDLGLQLVQVVDNYELLDPCEVHGVCAYWHLPVWTFRVAFPLVLLWPIPRDLCSLLISS</sequence>
<dbReference type="VEuPathDB" id="FungiDB:VP01_535g8"/>
<comment type="caution">
    <text evidence="1">The sequence shown here is derived from an EMBL/GenBank/DDBJ whole genome shotgun (WGS) entry which is preliminary data.</text>
</comment>
<gene>
    <name evidence="1" type="ORF">VP01_535g8</name>
</gene>